<dbReference type="Gramene" id="TuG1812G0300000782.01.T01">
    <property type="protein sequence ID" value="TuG1812G0300000782.01.T01"/>
    <property type="gene ID" value="TuG1812G0300000782.01"/>
</dbReference>
<accession>A0A8R7PNM8</accession>
<name>A0A8R7PNM8_TRIUA</name>
<organism evidence="1 2">
    <name type="scientific">Triticum urartu</name>
    <name type="common">Red wild einkorn</name>
    <name type="synonym">Crithodium urartu</name>
    <dbReference type="NCBI Taxonomy" id="4572"/>
    <lineage>
        <taxon>Eukaryota</taxon>
        <taxon>Viridiplantae</taxon>
        <taxon>Streptophyta</taxon>
        <taxon>Embryophyta</taxon>
        <taxon>Tracheophyta</taxon>
        <taxon>Spermatophyta</taxon>
        <taxon>Magnoliopsida</taxon>
        <taxon>Liliopsida</taxon>
        <taxon>Poales</taxon>
        <taxon>Poaceae</taxon>
        <taxon>BOP clade</taxon>
        <taxon>Pooideae</taxon>
        <taxon>Triticodae</taxon>
        <taxon>Triticeae</taxon>
        <taxon>Triticinae</taxon>
        <taxon>Triticum</taxon>
    </lineage>
</organism>
<protein>
    <submittedName>
        <fullName evidence="1">Uncharacterized protein</fullName>
    </submittedName>
</protein>
<reference evidence="1" key="3">
    <citation type="submission" date="2022-06" db="UniProtKB">
        <authorList>
            <consortium name="EnsemblPlants"/>
        </authorList>
    </citation>
    <scope>IDENTIFICATION</scope>
</reference>
<dbReference type="AlphaFoldDB" id="A0A8R7PNM8"/>
<evidence type="ECO:0000313" key="2">
    <source>
        <dbReference type="Proteomes" id="UP000015106"/>
    </source>
</evidence>
<proteinExistence type="predicted"/>
<dbReference type="EnsemblPlants" id="TuG1812G0300000782.01.T01">
    <property type="protein sequence ID" value="TuG1812G0300000782.01.T01"/>
    <property type="gene ID" value="TuG1812G0300000782.01"/>
</dbReference>
<reference evidence="2" key="1">
    <citation type="journal article" date="2013" name="Nature">
        <title>Draft genome of the wheat A-genome progenitor Triticum urartu.</title>
        <authorList>
            <person name="Ling H.Q."/>
            <person name="Zhao S."/>
            <person name="Liu D."/>
            <person name="Wang J."/>
            <person name="Sun H."/>
            <person name="Zhang C."/>
            <person name="Fan H."/>
            <person name="Li D."/>
            <person name="Dong L."/>
            <person name="Tao Y."/>
            <person name="Gao C."/>
            <person name="Wu H."/>
            <person name="Li Y."/>
            <person name="Cui Y."/>
            <person name="Guo X."/>
            <person name="Zheng S."/>
            <person name="Wang B."/>
            <person name="Yu K."/>
            <person name="Liang Q."/>
            <person name="Yang W."/>
            <person name="Lou X."/>
            <person name="Chen J."/>
            <person name="Feng M."/>
            <person name="Jian J."/>
            <person name="Zhang X."/>
            <person name="Luo G."/>
            <person name="Jiang Y."/>
            <person name="Liu J."/>
            <person name="Wang Z."/>
            <person name="Sha Y."/>
            <person name="Zhang B."/>
            <person name="Wu H."/>
            <person name="Tang D."/>
            <person name="Shen Q."/>
            <person name="Xue P."/>
            <person name="Zou S."/>
            <person name="Wang X."/>
            <person name="Liu X."/>
            <person name="Wang F."/>
            <person name="Yang Y."/>
            <person name="An X."/>
            <person name="Dong Z."/>
            <person name="Zhang K."/>
            <person name="Zhang X."/>
            <person name="Luo M.C."/>
            <person name="Dvorak J."/>
            <person name="Tong Y."/>
            <person name="Wang J."/>
            <person name="Yang H."/>
            <person name="Li Z."/>
            <person name="Wang D."/>
            <person name="Zhang A."/>
            <person name="Wang J."/>
        </authorList>
    </citation>
    <scope>NUCLEOTIDE SEQUENCE</scope>
    <source>
        <strain evidence="2">cv. G1812</strain>
    </source>
</reference>
<sequence length="26" mass="2892">MLRLDLISSLIIEVILCGVKTANSWC</sequence>
<dbReference type="Proteomes" id="UP000015106">
    <property type="component" value="Chromosome 3"/>
</dbReference>
<reference evidence="1" key="2">
    <citation type="submission" date="2018-03" db="EMBL/GenBank/DDBJ databases">
        <title>The Triticum urartu genome reveals the dynamic nature of wheat genome evolution.</title>
        <authorList>
            <person name="Ling H."/>
            <person name="Ma B."/>
            <person name="Shi X."/>
            <person name="Liu H."/>
            <person name="Dong L."/>
            <person name="Sun H."/>
            <person name="Cao Y."/>
            <person name="Gao Q."/>
            <person name="Zheng S."/>
            <person name="Li Y."/>
            <person name="Yu Y."/>
            <person name="Du H."/>
            <person name="Qi M."/>
            <person name="Li Y."/>
            <person name="Yu H."/>
            <person name="Cui Y."/>
            <person name="Wang N."/>
            <person name="Chen C."/>
            <person name="Wu H."/>
            <person name="Zhao Y."/>
            <person name="Zhang J."/>
            <person name="Li Y."/>
            <person name="Zhou W."/>
            <person name="Zhang B."/>
            <person name="Hu W."/>
            <person name="Eijk M."/>
            <person name="Tang J."/>
            <person name="Witsenboer H."/>
            <person name="Zhao S."/>
            <person name="Li Z."/>
            <person name="Zhang A."/>
            <person name="Wang D."/>
            <person name="Liang C."/>
        </authorList>
    </citation>
    <scope>NUCLEOTIDE SEQUENCE [LARGE SCALE GENOMIC DNA]</scope>
    <source>
        <strain evidence="1">cv. G1812</strain>
    </source>
</reference>
<evidence type="ECO:0000313" key="1">
    <source>
        <dbReference type="EnsemblPlants" id="TuG1812G0300000782.01.T01"/>
    </source>
</evidence>
<keyword evidence="2" id="KW-1185">Reference proteome</keyword>